<evidence type="ECO:0000256" key="2">
    <source>
        <dbReference type="ARBA" id="ARBA00014363"/>
    </source>
</evidence>
<keyword evidence="5" id="KW-0235">DNA replication</keyword>
<keyword evidence="4" id="KW-0548">Nucleotidyltransferase</keyword>
<evidence type="ECO:0000256" key="6">
    <source>
        <dbReference type="ARBA" id="ARBA00022932"/>
    </source>
</evidence>
<feature type="domain" description="DNA polymerase III delta subunit C-terminal" evidence="8">
    <location>
        <begin position="241"/>
        <end position="328"/>
    </location>
</feature>
<dbReference type="NCBIfam" id="TIGR00678">
    <property type="entry name" value="holB"/>
    <property type="match status" value="1"/>
</dbReference>
<dbReference type="SUPFAM" id="SSF52540">
    <property type="entry name" value="P-loop containing nucleoside triphosphate hydrolases"/>
    <property type="match status" value="1"/>
</dbReference>
<keyword evidence="10" id="KW-1185">Reference proteome</keyword>
<dbReference type="AlphaFoldDB" id="A0A1G6P2X4"/>
<dbReference type="InterPro" id="IPR027417">
    <property type="entry name" value="P-loop_NTPase"/>
</dbReference>
<dbReference type="GO" id="GO:0006261">
    <property type="term" value="P:DNA-templated DNA replication"/>
    <property type="evidence" value="ECO:0007669"/>
    <property type="project" value="TreeGrafter"/>
</dbReference>
<evidence type="ECO:0000313" key="9">
    <source>
        <dbReference type="EMBL" id="SDC73765.1"/>
    </source>
</evidence>
<accession>A0A1G6P2X4</accession>
<evidence type="ECO:0000256" key="4">
    <source>
        <dbReference type="ARBA" id="ARBA00022695"/>
    </source>
</evidence>
<name>A0A1G6P2X4_9BACI</name>
<dbReference type="EC" id="2.7.7.7" evidence="1"/>
<gene>
    <name evidence="9" type="ORF">SAMN05421737_11443</name>
</gene>
<dbReference type="GO" id="GO:0003887">
    <property type="term" value="F:DNA-directed DNA polymerase activity"/>
    <property type="evidence" value="ECO:0007669"/>
    <property type="project" value="UniProtKB-KW"/>
</dbReference>
<sequence length="330" mass="37804">MQQTWQDLEMAQPRVVPFLIASLKKDRLSHAYLFNGPAGSGKSAMAIYMAKRFLCRQATGVDPCQVCKDCMRIDHGNHPDLHKMTVDKQTIKKEQVTALQKEFSYRGMESQKKVYIIHDVDKMTASAINSLLKFLEEPTQGTLAILLTENREAVLSTLLSRTQQINFLAPSHENMVAQWMKAGVEERHAHFLAALTGNTALIKEVTDGDWSFQARGVVLQLMKEVYLKRDHAFLTLSDKWLPLLKERFQQQLGLEMIFLWLKDFLYMKIGKEKGLVYVDQLQVFAQIARSTSTQQISRGVEHVMEAKRHLNANVPIQLVMERLLFKIQEG</sequence>
<dbReference type="RefSeq" id="WP_090776673.1">
    <property type="nucleotide sequence ID" value="NZ_FMYM01000014.1"/>
</dbReference>
<evidence type="ECO:0000256" key="1">
    <source>
        <dbReference type="ARBA" id="ARBA00012417"/>
    </source>
</evidence>
<dbReference type="InterPro" id="IPR050238">
    <property type="entry name" value="DNA_Rep/Repair_Clamp_Loader"/>
</dbReference>
<dbReference type="OrthoDB" id="9810148at2"/>
<dbReference type="PANTHER" id="PTHR11669:SF8">
    <property type="entry name" value="DNA POLYMERASE III SUBUNIT DELTA"/>
    <property type="match status" value="1"/>
</dbReference>
<reference evidence="10" key="1">
    <citation type="submission" date="2016-09" db="EMBL/GenBank/DDBJ databases">
        <authorList>
            <person name="Varghese N."/>
            <person name="Submissions S."/>
        </authorList>
    </citation>
    <scope>NUCLEOTIDE SEQUENCE [LARGE SCALE GENOMIC DNA]</scope>
    <source>
        <strain evidence="10">25nlg</strain>
    </source>
</reference>
<dbReference type="NCBIfam" id="NF005972">
    <property type="entry name" value="PRK08058.1"/>
    <property type="match status" value="1"/>
</dbReference>
<dbReference type="InterPro" id="IPR015199">
    <property type="entry name" value="DNA_pol_III_delta_C"/>
</dbReference>
<dbReference type="STRING" id="1464122.SAMN05421737_11443"/>
<dbReference type="GO" id="GO:0008408">
    <property type="term" value="F:3'-5' exonuclease activity"/>
    <property type="evidence" value="ECO:0007669"/>
    <property type="project" value="InterPro"/>
</dbReference>
<dbReference type="Gene3D" id="3.40.50.300">
    <property type="entry name" value="P-loop containing nucleotide triphosphate hydrolases"/>
    <property type="match status" value="1"/>
</dbReference>
<keyword evidence="3" id="KW-0808">Transferase</keyword>
<dbReference type="Gene3D" id="1.20.272.10">
    <property type="match status" value="1"/>
</dbReference>
<dbReference type="Pfam" id="PF13177">
    <property type="entry name" value="DNA_pol3_delta2"/>
    <property type="match status" value="1"/>
</dbReference>
<protein>
    <recommendedName>
        <fullName evidence="2">DNA polymerase III subunit delta'</fullName>
        <ecNumber evidence="1">2.7.7.7</ecNumber>
    </recommendedName>
</protein>
<evidence type="ECO:0000256" key="5">
    <source>
        <dbReference type="ARBA" id="ARBA00022705"/>
    </source>
</evidence>
<evidence type="ECO:0000256" key="3">
    <source>
        <dbReference type="ARBA" id="ARBA00022679"/>
    </source>
</evidence>
<proteinExistence type="predicted"/>
<dbReference type="GO" id="GO:0009360">
    <property type="term" value="C:DNA polymerase III complex"/>
    <property type="evidence" value="ECO:0007669"/>
    <property type="project" value="InterPro"/>
</dbReference>
<dbReference type="EMBL" id="FMYM01000014">
    <property type="protein sequence ID" value="SDC73765.1"/>
    <property type="molecule type" value="Genomic_DNA"/>
</dbReference>
<dbReference type="Proteomes" id="UP000242662">
    <property type="component" value="Unassembled WGS sequence"/>
</dbReference>
<comment type="catalytic activity">
    <reaction evidence="7">
        <text>DNA(n) + a 2'-deoxyribonucleoside 5'-triphosphate = DNA(n+1) + diphosphate</text>
        <dbReference type="Rhea" id="RHEA:22508"/>
        <dbReference type="Rhea" id="RHEA-COMP:17339"/>
        <dbReference type="Rhea" id="RHEA-COMP:17340"/>
        <dbReference type="ChEBI" id="CHEBI:33019"/>
        <dbReference type="ChEBI" id="CHEBI:61560"/>
        <dbReference type="ChEBI" id="CHEBI:173112"/>
        <dbReference type="EC" id="2.7.7.7"/>
    </reaction>
</comment>
<organism evidence="9 10">
    <name type="scientific">Shouchella lonarensis</name>
    <dbReference type="NCBI Taxonomy" id="1464122"/>
    <lineage>
        <taxon>Bacteria</taxon>
        <taxon>Bacillati</taxon>
        <taxon>Bacillota</taxon>
        <taxon>Bacilli</taxon>
        <taxon>Bacillales</taxon>
        <taxon>Bacillaceae</taxon>
        <taxon>Shouchella</taxon>
    </lineage>
</organism>
<evidence type="ECO:0000256" key="7">
    <source>
        <dbReference type="ARBA" id="ARBA00049244"/>
    </source>
</evidence>
<dbReference type="Pfam" id="PF09115">
    <property type="entry name" value="DNApol3-delta_C"/>
    <property type="match status" value="1"/>
</dbReference>
<dbReference type="GO" id="GO:0003677">
    <property type="term" value="F:DNA binding"/>
    <property type="evidence" value="ECO:0007669"/>
    <property type="project" value="InterPro"/>
</dbReference>
<dbReference type="InterPro" id="IPR004622">
    <property type="entry name" value="DNA_pol_HolB"/>
</dbReference>
<dbReference type="PANTHER" id="PTHR11669">
    <property type="entry name" value="REPLICATION FACTOR C / DNA POLYMERASE III GAMMA-TAU SUBUNIT"/>
    <property type="match status" value="1"/>
</dbReference>
<evidence type="ECO:0000259" key="8">
    <source>
        <dbReference type="Pfam" id="PF09115"/>
    </source>
</evidence>
<dbReference type="FunFam" id="3.40.50.300:FF:001255">
    <property type="entry name" value="DNA polymerase III subunit delta"/>
    <property type="match status" value="1"/>
</dbReference>
<keyword evidence="6" id="KW-0239">DNA-directed DNA polymerase</keyword>
<evidence type="ECO:0000313" key="10">
    <source>
        <dbReference type="Proteomes" id="UP000242662"/>
    </source>
</evidence>